<dbReference type="EMBL" id="CAXAMN010001225">
    <property type="protein sequence ID" value="CAK8993250.1"/>
    <property type="molecule type" value="Genomic_DNA"/>
</dbReference>
<dbReference type="PANTHER" id="PTHR12039:SF0">
    <property type="entry name" value="NICOTINAMIDE-NUCLEOTIDE ADENYLYLTRANSFERASE"/>
    <property type="match status" value="1"/>
</dbReference>
<accession>A0ABP0HSQ3</accession>
<evidence type="ECO:0000313" key="2">
    <source>
        <dbReference type="Proteomes" id="UP001642484"/>
    </source>
</evidence>
<protein>
    <submittedName>
        <fullName evidence="1">Uncharacterized protein</fullName>
    </submittedName>
</protein>
<comment type="caution">
    <text evidence="1">The sequence shown here is derived from an EMBL/GenBank/DDBJ whole genome shotgun (WGS) entry which is preliminary data.</text>
</comment>
<dbReference type="Gene3D" id="3.40.50.620">
    <property type="entry name" value="HUPs"/>
    <property type="match status" value="1"/>
</dbReference>
<dbReference type="Pfam" id="PF01467">
    <property type="entry name" value="CTP_transf_like"/>
    <property type="match status" value="1"/>
</dbReference>
<sequence length="277" mass="31133">MARAALGALDAWPMHHFYHQLSRSSESPACVLLTTGAMNPPHRGHAQLLHQARERLEEAGYQVWAAWMSPSHDGYVGPKAKSKRTLHLSSKLRLHLAQLMVFEDPFVAVGHWEASVKGRWPDFPEVAEELQRTLKQLVDEQLEAVPALVKLLGESGWPRVFYACGTDHAERCGLYDGFGRFREQIGVVVVPRESELPEPERIPEVFVARPAPGEICSFSSTKIRESFHVAGIDEHAYLCNAICEAAADVMLRPSREQWLEFQSDFEKLRLSEPSCAP</sequence>
<dbReference type="InterPro" id="IPR004821">
    <property type="entry name" value="Cyt_trans-like"/>
</dbReference>
<gene>
    <name evidence="1" type="ORF">CCMP2556_LOCUS3171</name>
</gene>
<dbReference type="InterPro" id="IPR014729">
    <property type="entry name" value="Rossmann-like_a/b/a_fold"/>
</dbReference>
<keyword evidence="2" id="KW-1185">Reference proteome</keyword>
<dbReference type="PANTHER" id="PTHR12039">
    <property type="entry name" value="NICOTINAMIDE MONONUCLEOTIDE ADENYLYLTRANSFERASE"/>
    <property type="match status" value="1"/>
</dbReference>
<dbReference type="SUPFAM" id="SSF52374">
    <property type="entry name" value="Nucleotidylyl transferase"/>
    <property type="match status" value="1"/>
</dbReference>
<reference evidence="1 2" key="1">
    <citation type="submission" date="2024-02" db="EMBL/GenBank/DDBJ databases">
        <authorList>
            <person name="Chen Y."/>
            <person name="Shah S."/>
            <person name="Dougan E. K."/>
            <person name="Thang M."/>
            <person name="Chan C."/>
        </authorList>
    </citation>
    <scope>NUCLEOTIDE SEQUENCE [LARGE SCALE GENOMIC DNA]</scope>
</reference>
<evidence type="ECO:0000313" key="1">
    <source>
        <dbReference type="EMBL" id="CAK8993250.1"/>
    </source>
</evidence>
<name>A0ABP0HSQ3_9DINO</name>
<proteinExistence type="predicted"/>
<dbReference type="Proteomes" id="UP001642484">
    <property type="component" value="Unassembled WGS sequence"/>
</dbReference>
<organism evidence="1 2">
    <name type="scientific">Durusdinium trenchii</name>
    <dbReference type="NCBI Taxonomy" id="1381693"/>
    <lineage>
        <taxon>Eukaryota</taxon>
        <taxon>Sar</taxon>
        <taxon>Alveolata</taxon>
        <taxon>Dinophyceae</taxon>
        <taxon>Suessiales</taxon>
        <taxon>Symbiodiniaceae</taxon>
        <taxon>Durusdinium</taxon>
    </lineage>
</organism>
<dbReference type="InterPro" id="IPR051182">
    <property type="entry name" value="Euk_NMN_adenylyltrnsfrase"/>
</dbReference>